<dbReference type="InterPro" id="IPR003439">
    <property type="entry name" value="ABC_transporter-like_ATP-bd"/>
</dbReference>
<dbReference type="PANTHER" id="PTHR42939:SF1">
    <property type="entry name" value="ABC TRANSPORTER ATP-BINDING PROTEIN ALBC-RELATED"/>
    <property type="match status" value="1"/>
</dbReference>
<proteinExistence type="predicted"/>
<evidence type="ECO:0000259" key="4">
    <source>
        <dbReference type="PROSITE" id="PS50893"/>
    </source>
</evidence>
<comment type="caution">
    <text evidence="5">The sequence shown here is derived from an EMBL/GenBank/DDBJ whole genome shotgun (WGS) entry which is preliminary data.</text>
</comment>
<feature type="domain" description="ABC transporter" evidence="4">
    <location>
        <begin position="2"/>
        <end position="232"/>
    </location>
</feature>
<reference evidence="5" key="2">
    <citation type="journal article" date="2021" name="PeerJ">
        <title>Extensive microbial diversity within the chicken gut microbiome revealed by metagenomics and culture.</title>
        <authorList>
            <person name="Gilroy R."/>
            <person name="Ravi A."/>
            <person name="Getino M."/>
            <person name="Pursley I."/>
            <person name="Horton D.L."/>
            <person name="Alikhan N.F."/>
            <person name="Baker D."/>
            <person name="Gharbi K."/>
            <person name="Hall N."/>
            <person name="Watson M."/>
            <person name="Adriaenssens E.M."/>
            <person name="Foster-Nyarko E."/>
            <person name="Jarju S."/>
            <person name="Secka A."/>
            <person name="Antonio M."/>
            <person name="Oren A."/>
            <person name="Chaudhuri R.R."/>
            <person name="La Ragione R."/>
            <person name="Hildebrand F."/>
            <person name="Pallen M.J."/>
        </authorList>
    </citation>
    <scope>NUCLEOTIDE SEQUENCE</scope>
    <source>
        <strain evidence="5">CHK195-11698</strain>
    </source>
</reference>
<evidence type="ECO:0000256" key="3">
    <source>
        <dbReference type="ARBA" id="ARBA00022840"/>
    </source>
</evidence>
<dbReference type="InterPro" id="IPR017871">
    <property type="entry name" value="ABC_transporter-like_CS"/>
</dbReference>
<evidence type="ECO:0000313" key="5">
    <source>
        <dbReference type="EMBL" id="HIU12793.1"/>
    </source>
</evidence>
<name>A0A9D1KYR3_9FIRM</name>
<dbReference type="GO" id="GO:0005524">
    <property type="term" value="F:ATP binding"/>
    <property type="evidence" value="ECO:0007669"/>
    <property type="project" value="UniProtKB-KW"/>
</dbReference>
<keyword evidence="2" id="KW-0547">Nucleotide-binding</keyword>
<keyword evidence="3 5" id="KW-0067">ATP-binding</keyword>
<dbReference type="EMBL" id="DVMJ01000012">
    <property type="protein sequence ID" value="HIU12793.1"/>
    <property type="molecule type" value="Genomic_DNA"/>
</dbReference>
<dbReference type="Gene3D" id="3.40.50.300">
    <property type="entry name" value="P-loop containing nucleotide triphosphate hydrolases"/>
    <property type="match status" value="1"/>
</dbReference>
<sequence>MLSIQHLEKTYPNQKGVHDLSLTLQPGDLTAFIGPNGAGKTTTLKCLANIHAFTQGEILLNGISLKEEPLQFKQHIAYIPDNPDLYAFLSGRQYLNFIADVFRLTASQRQKRIQELCERFELSEALNQPISAYSHGMKQKLALIAALIHDPDLLILDEPFVGLDPKASLTLKTIMQEMCNQQKMILFSTHVLDVAEKLANRVAIILEGRLVADGKMQEIRGNESLEKIFMELASHA</sequence>
<evidence type="ECO:0000313" key="6">
    <source>
        <dbReference type="Proteomes" id="UP000824175"/>
    </source>
</evidence>
<evidence type="ECO:0000256" key="1">
    <source>
        <dbReference type="ARBA" id="ARBA00022448"/>
    </source>
</evidence>
<dbReference type="InterPro" id="IPR027417">
    <property type="entry name" value="P-loop_NTPase"/>
</dbReference>
<dbReference type="CDD" id="cd03230">
    <property type="entry name" value="ABC_DR_subfamily_A"/>
    <property type="match status" value="1"/>
</dbReference>
<dbReference type="AlphaFoldDB" id="A0A9D1KYR3"/>
<dbReference type="SUPFAM" id="SSF52540">
    <property type="entry name" value="P-loop containing nucleoside triphosphate hydrolases"/>
    <property type="match status" value="1"/>
</dbReference>
<dbReference type="InterPro" id="IPR051782">
    <property type="entry name" value="ABC_Transporter_VariousFunc"/>
</dbReference>
<reference evidence="5" key="1">
    <citation type="submission" date="2020-10" db="EMBL/GenBank/DDBJ databases">
        <authorList>
            <person name="Gilroy R."/>
        </authorList>
    </citation>
    <scope>NUCLEOTIDE SEQUENCE</scope>
    <source>
        <strain evidence="5">CHK195-11698</strain>
    </source>
</reference>
<dbReference type="GO" id="GO:0016887">
    <property type="term" value="F:ATP hydrolysis activity"/>
    <property type="evidence" value="ECO:0007669"/>
    <property type="project" value="InterPro"/>
</dbReference>
<evidence type="ECO:0000256" key="2">
    <source>
        <dbReference type="ARBA" id="ARBA00022741"/>
    </source>
</evidence>
<accession>A0A9D1KYR3</accession>
<gene>
    <name evidence="5" type="ORF">IAD15_01810</name>
</gene>
<dbReference type="SMART" id="SM00382">
    <property type="entry name" value="AAA"/>
    <property type="match status" value="1"/>
</dbReference>
<dbReference type="InterPro" id="IPR003593">
    <property type="entry name" value="AAA+_ATPase"/>
</dbReference>
<dbReference type="Proteomes" id="UP000824175">
    <property type="component" value="Unassembled WGS sequence"/>
</dbReference>
<dbReference type="PROSITE" id="PS00211">
    <property type="entry name" value="ABC_TRANSPORTER_1"/>
    <property type="match status" value="1"/>
</dbReference>
<organism evidence="5 6">
    <name type="scientific">Candidatus Fimiplasma intestinipullorum</name>
    <dbReference type="NCBI Taxonomy" id="2840825"/>
    <lineage>
        <taxon>Bacteria</taxon>
        <taxon>Bacillati</taxon>
        <taxon>Bacillota</taxon>
        <taxon>Clostridia</taxon>
        <taxon>Eubacteriales</taxon>
        <taxon>Candidatus Fimiplasma</taxon>
    </lineage>
</organism>
<dbReference type="Pfam" id="PF00005">
    <property type="entry name" value="ABC_tran"/>
    <property type="match status" value="1"/>
</dbReference>
<dbReference type="PANTHER" id="PTHR42939">
    <property type="entry name" value="ABC TRANSPORTER ATP-BINDING PROTEIN ALBC-RELATED"/>
    <property type="match status" value="1"/>
</dbReference>
<keyword evidence="1" id="KW-0813">Transport</keyword>
<protein>
    <submittedName>
        <fullName evidence="5">ABC transporter ATP-binding protein</fullName>
    </submittedName>
</protein>
<dbReference type="PROSITE" id="PS50893">
    <property type="entry name" value="ABC_TRANSPORTER_2"/>
    <property type="match status" value="1"/>
</dbReference>